<reference evidence="1 2" key="1">
    <citation type="submission" date="2018-08" db="EMBL/GenBank/DDBJ databases">
        <title>Genome and evolution of the arbuscular mycorrhizal fungus Diversispora epigaea (formerly Glomus versiforme) and its bacterial endosymbionts.</title>
        <authorList>
            <person name="Sun X."/>
            <person name="Fei Z."/>
            <person name="Harrison M."/>
        </authorList>
    </citation>
    <scope>NUCLEOTIDE SEQUENCE [LARGE SCALE GENOMIC DNA]</scope>
    <source>
        <strain evidence="1 2">IT104</strain>
    </source>
</reference>
<gene>
    <name evidence="1" type="ORF">Glove_208g120</name>
</gene>
<proteinExistence type="predicted"/>
<dbReference type="Proteomes" id="UP000266861">
    <property type="component" value="Unassembled WGS sequence"/>
</dbReference>
<dbReference type="AlphaFoldDB" id="A0A397IM25"/>
<dbReference type="EMBL" id="PQFF01000195">
    <property type="protein sequence ID" value="RHZ75882.1"/>
    <property type="molecule type" value="Genomic_DNA"/>
</dbReference>
<keyword evidence="2" id="KW-1185">Reference proteome</keyword>
<organism evidence="1 2">
    <name type="scientific">Diversispora epigaea</name>
    <dbReference type="NCBI Taxonomy" id="1348612"/>
    <lineage>
        <taxon>Eukaryota</taxon>
        <taxon>Fungi</taxon>
        <taxon>Fungi incertae sedis</taxon>
        <taxon>Mucoromycota</taxon>
        <taxon>Glomeromycotina</taxon>
        <taxon>Glomeromycetes</taxon>
        <taxon>Diversisporales</taxon>
        <taxon>Diversisporaceae</taxon>
        <taxon>Diversispora</taxon>
    </lineage>
</organism>
<sequence>MASYADDSSPDLSDLDYIINLINFTDKVNDNVSGSDPNKIMENDKFDVPQKNMENVPQENDDETIQDNKEIALNAQNHPKKFTYFI</sequence>
<evidence type="ECO:0000313" key="2">
    <source>
        <dbReference type="Proteomes" id="UP000266861"/>
    </source>
</evidence>
<accession>A0A397IM25</accession>
<protein>
    <submittedName>
        <fullName evidence="1">Uncharacterized protein</fullName>
    </submittedName>
</protein>
<name>A0A397IM25_9GLOM</name>
<comment type="caution">
    <text evidence="1">The sequence shown here is derived from an EMBL/GenBank/DDBJ whole genome shotgun (WGS) entry which is preliminary data.</text>
</comment>
<evidence type="ECO:0000313" key="1">
    <source>
        <dbReference type="EMBL" id="RHZ75882.1"/>
    </source>
</evidence>